<sequence length="89" mass="10485">ICHFLPKFHLEINPKGYYWGWTKHYFRERSNGKFAHAKKVLIEALNACPLLTIRHFFCHVEQYINVYMLGVTGVAAEYAVKKYKSHRGV</sequence>
<gene>
    <name evidence="1" type="ORF">K488DRAFT_22882</name>
</gene>
<name>A0ACB8Q6B6_9AGAM</name>
<feature type="non-terminal residue" evidence="1">
    <location>
        <position position="1"/>
    </location>
</feature>
<accession>A0ACB8Q6B6</accession>
<dbReference type="EMBL" id="MU273954">
    <property type="protein sequence ID" value="KAI0027233.1"/>
    <property type="molecule type" value="Genomic_DNA"/>
</dbReference>
<keyword evidence="2" id="KW-1185">Reference proteome</keyword>
<feature type="non-terminal residue" evidence="1">
    <location>
        <position position="89"/>
    </location>
</feature>
<comment type="caution">
    <text evidence="1">The sequence shown here is derived from an EMBL/GenBank/DDBJ whole genome shotgun (WGS) entry which is preliminary data.</text>
</comment>
<dbReference type="Proteomes" id="UP000814128">
    <property type="component" value="Unassembled WGS sequence"/>
</dbReference>
<reference evidence="1" key="2">
    <citation type="journal article" date="2022" name="New Phytol.">
        <title>Evolutionary transition to the ectomycorrhizal habit in the genomes of a hyperdiverse lineage of mushroom-forming fungi.</title>
        <authorList>
            <person name="Looney B."/>
            <person name="Miyauchi S."/>
            <person name="Morin E."/>
            <person name="Drula E."/>
            <person name="Courty P.E."/>
            <person name="Kohler A."/>
            <person name="Kuo A."/>
            <person name="LaButti K."/>
            <person name="Pangilinan J."/>
            <person name="Lipzen A."/>
            <person name="Riley R."/>
            <person name="Andreopoulos W."/>
            <person name="He G."/>
            <person name="Johnson J."/>
            <person name="Nolan M."/>
            <person name="Tritt A."/>
            <person name="Barry K.W."/>
            <person name="Grigoriev I.V."/>
            <person name="Nagy L.G."/>
            <person name="Hibbett D."/>
            <person name="Henrissat B."/>
            <person name="Matheny P.B."/>
            <person name="Labbe J."/>
            <person name="Martin F.M."/>
        </authorList>
    </citation>
    <scope>NUCLEOTIDE SEQUENCE</scope>
    <source>
        <strain evidence="1">EC-137</strain>
    </source>
</reference>
<evidence type="ECO:0000313" key="1">
    <source>
        <dbReference type="EMBL" id="KAI0027233.1"/>
    </source>
</evidence>
<proteinExistence type="predicted"/>
<protein>
    <submittedName>
        <fullName evidence="1">Uncharacterized protein</fullName>
    </submittedName>
</protein>
<evidence type="ECO:0000313" key="2">
    <source>
        <dbReference type="Proteomes" id="UP000814128"/>
    </source>
</evidence>
<reference evidence="1" key="1">
    <citation type="submission" date="2021-02" db="EMBL/GenBank/DDBJ databases">
        <authorList>
            <consortium name="DOE Joint Genome Institute"/>
            <person name="Ahrendt S."/>
            <person name="Looney B.P."/>
            <person name="Miyauchi S."/>
            <person name="Morin E."/>
            <person name="Drula E."/>
            <person name="Courty P.E."/>
            <person name="Chicoki N."/>
            <person name="Fauchery L."/>
            <person name="Kohler A."/>
            <person name="Kuo A."/>
            <person name="Labutti K."/>
            <person name="Pangilinan J."/>
            <person name="Lipzen A."/>
            <person name="Riley R."/>
            <person name="Andreopoulos W."/>
            <person name="He G."/>
            <person name="Johnson J."/>
            <person name="Barry K.W."/>
            <person name="Grigoriev I.V."/>
            <person name="Nagy L."/>
            <person name="Hibbett D."/>
            <person name="Henrissat B."/>
            <person name="Matheny P.B."/>
            <person name="Labbe J."/>
            <person name="Martin F."/>
        </authorList>
    </citation>
    <scope>NUCLEOTIDE SEQUENCE</scope>
    <source>
        <strain evidence="1">EC-137</strain>
    </source>
</reference>
<organism evidence="1 2">
    <name type="scientific">Vararia minispora EC-137</name>
    <dbReference type="NCBI Taxonomy" id="1314806"/>
    <lineage>
        <taxon>Eukaryota</taxon>
        <taxon>Fungi</taxon>
        <taxon>Dikarya</taxon>
        <taxon>Basidiomycota</taxon>
        <taxon>Agaricomycotina</taxon>
        <taxon>Agaricomycetes</taxon>
        <taxon>Russulales</taxon>
        <taxon>Lachnocladiaceae</taxon>
        <taxon>Vararia</taxon>
    </lineage>
</organism>